<name>A0A8K0IVP8_COCNU</name>
<comment type="caution">
    <text evidence="1">The sequence shown here is derived from an EMBL/GenBank/DDBJ whole genome shotgun (WGS) entry which is preliminary data.</text>
</comment>
<dbReference type="EMBL" id="CM017885">
    <property type="protein sequence ID" value="KAG1368375.1"/>
    <property type="molecule type" value="Genomic_DNA"/>
</dbReference>
<keyword evidence="2" id="KW-1185">Reference proteome</keyword>
<dbReference type="AlphaFoldDB" id="A0A8K0IVP8"/>
<evidence type="ECO:0000313" key="1">
    <source>
        <dbReference type="EMBL" id="KAG1368375.1"/>
    </source>
</evidence>
<sequence length="186" mass="20877">MSSEENRFPKSNLTDRDIEVLLEKITSTEASKDVRRYSLEAYGSYKSNLSSGSLIGADDCRLLDVNEDKLAVQSMIRIGSRCGKMEGFTESQPKNSLSASRGLWFVERALVRAYGGEGYGLTPFHDEYIKQSSKIAAQEHFRFDISGSSRALNLPMNDLRQASLVREGYRRLSGVSPYLGSMDERR</sequence>
<dbReference type="Proteomes" id="UP000797356">
    <property type="component" value="Chromosome 14"/>
</dbReference>
<proteinExistence type="predicted"/>
<gene>
    <name evidence="1" type="ORF">COCNU_14G008430</name>
</gene>
<accession>A0A8K0IVP8</accession>
<reference evidence="1" key="1">
    <citation type="journal article" date="2017" name="Gigascience">
        <title>The genome draft of coconut (Cocos nucifera).</title>
        <authorList>
            <person name="Xiao Y."/>
            <person name="Xu P."/>
            <person name="Fan H."/>
            <person name="Baudouin L."/>
            <person name="Xia W."/>
            <person name="Bocs S."/>
            <person name="Xu J."/>
            <person name="Li Q."/>
            <person name="Guo A."/>
            <person name="Zhou L."/>
            <person name="Li J."/>
            <person name="Wu Y."/>
            <person name="Ma Z."/>
            <person name="Armero A."/>
            <person name="Issali A.E."/>
            <person name="Liu N."/>
            <person name="Peng M."/>
            <person name="Yang Y."/>
        </authorList>
    </citation>
    <scope>NUCLEOTIDE SEQUENCE</scope>
    <source>
        <tissue evidence="1">Spear leaf of Hainan Tall coconut</tissue>
    </source>
</reference>
<evidence type="ECO:0000313" key="2">
    <source>
        <dbReference type="Proteomes" id="UP000797356"/>
    </source>
</evidence>
<reference evidence="1" key="2">
    <citation type="submission" date="2019-07" db="EMBL/GenBank/DDBJ databases">
        <authorList>
            <person name="Yang Y."/>
            <person name="Bocs S."/>
            <person name="Baudouin L."/>
        </authorList>
    </citation>
    <scope>NUCLEOTIDE SEQUENCE</scope>
    <source>
        <tissue evidence="1">Spear leaf of Hainan Tall coconut</tissue>
    </source>
</reference>
<organism evidence="1 2">
    <name type="scientific">Cocos nucifera</name>
    <name type="common">Coconut palm</name>
    <dbReference type="NCBI Taxonomy" id="13894"/>
    <lineage>
        <taxon>Eukaryota</taxon>
        <taxon>Viridiplantae</taxon>
        <taxon>Streptophyta</taxon>
        <taxon>Embryophyta</taxon>
        <taxon>Tracheophyta</taxon>
        <taxon>Spermatophyta</taxon>
        <taxon>Magnoliopsida</taxon>
        <taxon>Liliopsida</taxon>
        <taxon>Arecaceae</taxon>
        <taxon>Arecoideae</taxon>
        <taxon>Cocoseae</taxon>
        <taxon>Attaleinae</taxon>
        <taxon>Cocos</taxon>
    </lineage>
</organism>
<protein>
    <submittedName>
        <fullName evidence="1">Uncharacterized protein</fullName>
    </submittedName>
</protein>